<evidence type="ECO:0000256" key="1">
    <source>
        <dbReference type="ARBA" id="ARBA00009437"/>
    </source>
</evidence>
<evidence type="ECO:0000313" key="7">
    <source>
        <dbReference type="Proteomes" id="UP000244902"/>
    </source>
</evidence>
<dbReference type="InterPro" id="IPR036388">
    <property type="entry name" value="WH-like_DNA-bd_sf"/>
</dbReference>
<dbReference type="InterPro" id="IPR000847">
    <property type="entry name" value="LysR_HTH_N"/>
</dbReference>
<dbReference type="SUPFAM" id="SSF53850">
    <property type="entry name" value="Periplasmic binding protein-like II"/>
    <property type="match status" value="1"/>
</dbReference>
<dbReference type="PROSITE" id="PS50931">
    <property type="entry name" value="HTH_LYSR"/>
    <property type="match status" value="1"/>
</dbReference>
<evidence type="ECO:0000256" key="4">
    <source>
        <dbReference type="ARBA" id="ARBA00023163"/>
    </source>
</evidence>
<evidence type="ECO:0000313" key="6">
    <source>
        <dbReference type="EMBL" id="AWI79127.1"/>
    </source>
</evidence>
<reference evidence="6 7" key="1">
    <citation type="submission" date="2017-06" db="EMBL/GenBank/DDBJ databases">
        <title>Azoarcus sp. TSNA42 complete genome sequence.</title>
        <authorList>
            <person name="Woo J.-H."/>
            <person name="Kim H.-S."/>
        </authorList>
    </citation>
    <scope>NUCLEOTIDE SEQUENCE [LARGE SCALE GENOMIC DNA]</scope>
    <source>
        <strain evidence="6 7">TSNA42</strain>
    </source>
</reference>
<dbReference type="EMBL" id="CP022188">
    <property type="protein sequence ID" value="AWI79127.1"/>
    <property type="molecule type" value="Genomic_DNA"/>
</dbReference>
<dbReference type="PANTHER" id="PTHR30537:SF74">
    <property type="entry name" value="HTH-TYPE TRANSCRIPTIONAL REGULATOR TRPI"/>
    <property type="match status" value="1"/>
</dbReference>
<proteinExistence type="inferred from homology"/>
<dbReference type="InterPro" id="IPR058163">
    <property type="entry name" value="LysR-type_TF_proteobact-type"/>
</dbReference>
<keyword evidence="2" id="KW-0805">Transcription regulation</keyword>
<dbReference type="AlphaFoldDB" id="A0A2U8GZI9"/>
<feature type="domain" description="HTH lysR-type" evidence="5">
    <location>
        <begin position="6"/>
        <end position="63"/>
    </location>
</feature>
<evidence type="ECO:0000256" key="3">
    <source>
        <dbReference type="ARBA" id="ARBA00023125"/>
    </source>
</evidence>
<dbReference type="Gene3D" id="1.10.10.10">
    <property type="entry name" value="Winged helix-like DNA-binding domain superfamily/Winged helix DNA-binding domain"/>
    <property type="match status" value="1"/>
</dbReference>
<protein>
    <recommendedName>
        <fullName evidence="5">HTH lysR-type domain-containing protein</fullName>
    </recommendedName>
</protein>
<dbReference type="GO" id="GO:0006351">
    <property type="term" value="P:DNA-templated transcription"/>
    <property type="evidence" value="ECO:0007669"/>
    <property type="project" value="TreeGrafter"/>
</dbReference>
<evidence type="ECO:0000256" key="2">
    <source>
        <dbReference type="ARBA" id="ARBA00023015"/>
    </source>
</evidence>
<dbReference type="Proteomes" id="UP000244902">
    <property type="component" value="Chromosome"/>
</dbReference>
<dbReference type="Pfam" id="PF00126">
    <property type="entry name" value="HTH_1"/>
    <property type="match status" value="1"/>
</dbReference>
<dbReference type="Pfam" id="PF03466">
    <property type="entry name" value="LysR_substrate"/>
    <property type="match status" value="1"/>
</dbReference>
<name>A0A2U8GZI9_9RHOO</name>
<comment type="similarity">
    <text evidence="1">Belongs to the LysR transcriptional regulatory family.</text>
</comment>
<dbReference type="OrthoDB" id="8591238at2"/>
<accession>A0A2U8GZI9</accession>
<gene>
    <name evidence="6" type="ORF">CEW87_06965</name>
</gene>
<organism evidence="6 7">
    <name type="scientific">Parazoarcus communis</name>
    <dbReference type="NCBI Taxonomy" id="41977"/>
    <lineage>
        <taxon>Bacteria</taxon>
        <taxon>Pseudomonadati</taxon>
        <taxon>Pseudomonadota</taxon>
        <taxon>Betaproteobacteria</taxon>
        <taxon>Rhodocyclales</taxon>
        <taxon>Zoogloeaceae</taxon>
        <taxon>Parazoarcus</taxon>
    </lineage>
</organism>
<keyword evidence="3" id="KW-0238">DNA-binding</keyword>
<dbReference type="SUPFAM" id="SSF46785">
    <property type="entry name" value="Winged helix' DNA-binding domain"/>
    <property type="match status" value="1"/>
</dbReference>
<dbReference type="PRINTS" id="PR00039">
    <property type="entry name" value="HTHLYSR"/>
</dbReference>
<dbReference type="GO" id="GO:0003700">
    <property type="term" value="F:DNA-binding transcription factor activity"/>
    <property type="evidence" value="ECO:0007669"/>
    <property type="project" value="InterPro"/>
</dbReference>
<dbReference type="RefSeq" id="WP_108972038.1">
    <property type="nucleotide sequence ID" value="NZ_CP022188.1"/>
</dbReference>
<sequence>MNIGNLQLNWLRTFEASGRLLSFSLAAEELNLSQSAVSQQIKLLEHKLGKELFLRKTRSLQLTTEGRALLDVVREGLQRLNAGMSSIFSSSADGVLELHVNNTFGELWLAPRIGRFIAHRPQLSVRMLQTNWDLEYEAANTELEIRYGTGSWPGFETRSLLPRILRPYCSISLANKLRSADGFEQTALIDVLGTPNGWLDWKRIYCPETAEHPARIHVDSYAIAASMAIEGIGACLLYDDFVSGSRLEPFLVCPFDAPISCDAGYYLTWRSDKPLSAAATEFCAWLDLEPSCISG</sequence>
<dbReference type="GO" id="GO:0043565">
    <property type="term" value="F:sequence-specific DNA binding"/>
    <property type="evidence" value="ECO:0007669"/>
    <property type="project" value="TreeGrafter"/>
</dbReference>
<dbReference type="PANTHER" id="PTHR30537">
    <property type="entry name" value="HTH-TYPE TRANSCRIPTIONAL REGULATOR"/>
    <property type="match status" value="1"/>
</dbReference>
<dbReference type="FunFam" id="1.10.10.10:FF:000001">
    <property type="entry name" value="LysR family transcriptional regulator"/>
    <property type="match status" value="1"/>
</dbReference>
<dbReference type="InterPro" id="IPR005119">
    <property type="entry name" value="LysR_subst-bd"/>
</dbReference>
<dbReference type="Gene3D" id="3.40.190.10">
    <property type="entry name" value="Periplasmic binding protein-like II"/>
    <property type="match status" value="2"/>
</dbReference>
<keyword evidence="4" id="KW-0804">Transcription</keyword>
<evidence type="ECO:0000259" key="5">
    <source>
        <dbReference type="PROSITE" id="PS50931"/>
    </source>
</evidence>
<dbReference type="InterPro" id="IPR036390">
    <property type="entry name" value="WH_DNA-bd_sf"/>
</dbReference>